<proteinExistence type="predicted"/>
<evidence type="ECO:0000313" key="2">
    <source>
        <dbReference type="EMBL" id="KAF4687326.1"/>
    </source>
</evidence>
<protein>
    <submittedName>
        <fullName evidence="2">Uncharacterized protein</fullName>
    </submittedName>
</protein>
<comment type="caution">
    <text evidence="2">The sequence shown here is derived from an EMBL/GenBank/DDBJ whole genome shotgun (WGS) entry which is preliminary data.</text>
</comment>
<keyword evidence="1" id="KW-0732">Signal</keyword>
<evidence type="ECO:0000313" key="3">
    <source>
        <dbReference type="Proteomes" id="UP000541610"/>
    </source>
</evidence>
<name>A0A7J6NUT7_PEROL</name>
<feature type="signal peptide" evidence="1">
    <location>
        <begin position="1"/>
        <end position="20"/>
    </location>
</feature>
<gene>
    <name evidence="2" type="ORF">FOZ60_004149</name>
</gene>
<evidence type="ECO:0000256" key="1">
    <source>
        <dbReference type="SAM" id="SignalP"/>
    </source>
</evidence>
<reference evidence="2 3" key="1">
    <citation type="submission" date="2020-04" db="EMBL/GenBank/DDBJ databases">
        <title>Perkinsus olseni comparative genomics.</title>
        <authorList>
            <person name="Bogema D.R."/>
        </authorList>
    </citation>
    <scope>NUCLEOTIDE SEQUENCE [LARGE SCALE GENOMIC DNA]</scope>
    <source>
        <strain evidence="2">00978-12</strain>
    </source>
</reference>
<dbReference type="OrthoDB" id="427154at2759"/>
<feature type="chain" id="PRO_5029673518" evidence="1">
    <location>
        <begin position="21"/>
        <end position="265"/>
    </location>
</feature>
<dbReference type="EMBL" id="JABANP010000190">
    <property type="protein sequence ID" value="KAF4687326.1"/>
    <property type="molecule type" value="Genomic_DNA"/>
</dbReference>
<dbReference type="AlphaFoldDB" id="A0A7J6NUT7"/>
<accession>A0A7J6NUT7</accession>
<organism evidence="2 3">
    <name type="scientific">Perkinsus olseni</name>
    <name type="common">Perkinsus atlanticus</name>
    <dbReference type="NCBI Taxonomy" id="32597"/>
    <lineage>
        <taxon>Eukaryota</taxon>
        <taxon>Sar</taxon>
        <taxon>Alveolata</taxon>
        <taxon>Perkinsozoa</taxon>
        <taxon>Perkinsea</taxon>
        <taxon>Perkinsida</taxon>
        <taxon>Perkinsidae</taxon>
        <taxon>Perkinsus</taxon>
    </lineage>
</organism>
<sequence>MMNFLSTWLIPAQLLVITTAQDVGRFVHRGGVYNITYDVNEQGQIFFGFTSTAPPLPGSPAGTPPRSLGNYYGLYPLSKVGDNTYAVGPRADVASWYGAITDQLQQLGVAKANEPLAGIQTGDLTTLTYTSGDTFTSNFRNETIEFKRIPYGLIAGEFEYSEAEAPHLKLHYRIRSNGAVGIQASCDGGSITPRFLFKLTRRDIGMPYSVRSLGMTSLYPLIHMVRSDCPTAGVKYTDLSNVVFAAQDTIYVRVGGVIRALTRTN</sequence>
<dbReference type="Proteomes" id="UP000541610">
    <property type="component" value="Unassembled WGS sequence"/>
</dbReference>